<dbReference type="PANTHER" id="PTHR35371">
    <property type="entry name" value="INNER MEMBRANE PROTEIN"/>
    <property type="match status" value="1"/>
</dbReference>
<protein>
    <submittedName>
        <fullName evidence="6">Inner membrane protein</fullName>
    </submittedName>
</protein>
<evidence type="ECO:0000256" key="5">
    <source>
        <dbReference type="SAM" id="Phobius"/>
    </source>
</evidence>
<keyword evidence="3 5" id="KW-1133">Transmembrane helix</keyword>
<comment type="caution">
    <text evidence="6">The sequence shown here is derived from an EMBL/GenBank/DDBJ whole genome shotgun (WGS) entry which is preliminary data.</text>
</comment>
<dbReference type="Pfam" id="PF01124">
    <property type="entry name" value="MAPEG"/>
    <property type="match status" value="1"/>
</dbReference>
<evidence type="ECO:0000313" key="7">
    <source>
        <dbReference type="Proteomes" id="UP000037178"/>
    </source>
</evidence>
<dbReference type="RefSeq" id="WP_049644057.1">
    <property type="nucleotide sequence ID" value="NZ_LFTY01000002.1"/>
</dbReference>
<dbReference type="InterPro" id="IPR023352">
    <property type="entry name" value="MAPEG-like_dom_sf"/>
</dbReference>
<organism evidence="6 7">
    <name type="scientific">Candidatus Rhodobacter oscarellae</name>
    <dbReference type="NCBI Taxonomy" id="1675527"/>
    <lineage>
        <taxon>Bacteria</taxon>
        <taxon>Pseudomonadati</taxon>
        <taxon>Pseudomonadota</taxon>
        <taxon>Alphaproteobacteria</taxon>
        <taxon>Rhodobacterales</taxon>
        <taxon>Rhodobacter group</taxon>
        <taxon>Rhodobacter</taxon>
    </lineage>
</organism>
<accession>A0A0J9E6P7</accession>
<comment type="subcellular location">
    <subcellularLocation>
        <location evidence="1">Membrane</location>
    </subcellularLocation>
</comment>
<sequence length="136" mass="14757">MTPELTALTLAALLQVGQFFLMAVPTNVELAPGKTLSPRDRDRLGGDIQDQVSARTARLIRAWENHFESLALFTIAVLVISLSDQSTGFTAACAWVYLAARVAYIPAYAFGLVPWRSLIWFAGFGATALMLLAALL</sequence>
<evidence type="ECO:0000313" key="6">
    <source>
        <dbReference type="EMBL" id="KMW58450.1"/>
    </source>
</evidence>
<dbReference type="Gene3D" id="1.20.120.550">
    <property type="entry name" value="Membrane associated eicosanoid/glutathione metabolism-like domain"/>
    <property type="match status" value="1"/>
</dbReference>
<evidence type="ECO:0000256" key="3">
    <source>
        <dbReference type="ARBA" id="ARBA00022989"/>
    </source>
</evidence>
<dbReference type="InterPro" id="IPR001129">
    <property type="entry name" value="Membr-assoc_MAPEG"/>
</dbReference>
<dbReference type="Proteomes" id="UP000037178">
    <property type="component" value="Unassembled WGS sequence"/>
</dbReference>
<proteinExistence type="predicted"/>
<gene>
    <name evidence="6" type="ORF">AIOL_003425</name>
</gene>
<evidence type="ECO:0000256" key="2">
    <source>
        <dbReference type="ARBA" id="ARBA00022692"/>
    </source>
</evidence>
<name>A0A0J9E6P7_9RHOB</name>
<feature type="transmembrane region" description="Helical" evidence="5">
    <location>
        <begin position="117"/>
        <end position="135"/>
    </location>
</feature>
<keyword evidence="4 5" id="KW-0472">Membrane</keyword>
<dbReference type="STRING" id="1675527.AIOL_003425"/>
<dbReference type="PANTHER" id="PTHR35371:SF1">
    <property type="entry name" value="BLR7753 PROTEIN"/>
    <property type="match status" value="1"/>
</dbReference>
<keyword evidence="7" id="KW-1185">Reference proteome</keyword>
<keyword evidence="2 5" id="KW-0812">Transmembrane</keyword>
<dbReference type="AlphaFoldDB" id="A0A0J9E6P7"/>
<dbReference type="GO" id="GO:0016020">
    <property type="term" value="C:membrane"/>
    <property type="evidence" value="ECO:0007669"/>
    <property type="project" value="UniProtKB-SubCell"/>
</dbReference>
<dbReference type="SUPFAM" id="SSF161084">
    <property type="entry name" value="MAPEG domain-like"/>
    <property type="match status" value="1"/>
</dbReference>
<reference evidence="6 7" key="1">
    <citation type="submission" date="2015-06" db="EMBL/GenBank/DDBJ databases">
        <title>Draft genome sequence of an Alphaproteobacteria species associated to the Mediterranean sponge Oscarella lobularis.</title>
        <authorList>
            <person name="Jourda C."/>
            <person name="Santini S."/>
            <person name="Claverie J.-M."/>
        </authorList>
    </citation>
    <scope>NUCLEOTIDE SEQUENCE [LARGE SCALE GENOMIC DNA]</scope>
    <source>
        <strain evidence="6">IGS</strain>
    </source>
</reference>
<dbReference type="OrthoDB" id="7743618at2"/>
<evidence type="ECO:0000256" key="1">
    <source>
        <dbReference type="ARBA" id="ARBA00004370"/>
    </source>
</evidence>
<dbReference type="PATRIC" id="fig|1675527.3.peg.3582"/>
<dbReference type="EMBL" id="LFTY01000002">
    <property type="protein sequence ID" value="KMW58450.1"/>
    <property type="molecule type" value="Genomic_DNA"/>
</dbReference>
<evidence type="ECO:0000256" key="4">
    <source>
        <dbReference type="ARBA" id="ARBA00023136"/>
    </source>
</evidence>